<keyword evidence="3" id="KW-0663">Pyridoxal phosphate</keyword>
<evidence type="ECO:0000256" key="3">
    <source>
        <dbReference type="ARBA" id="ARBA00022898"/>
    </source>
</evidence>
<keyword evidence="7" id="KW-1185">Reference proteome</keyword>
<dbReference type="PROSITE" id="PS00879">
    <property type="entry name" value="ODR_DC_2_2"/>
    <property type="match status" value="1"/>
</dbReference>
<dbReference type="InterPro" id="IPR009006">
    <property type="entry name" value="Ala_racemase/Decarboxylase_C"/>
</dbReference>
<dbReference type="Pfam" id="PF02784">
    <property type="entry name" value="Orn_Arg_deC_N"/>
    <property type="match status" value="1"/>
</dbReference>
<proteinExistence type="inferred from homology"/>
<evidence type="ECO:0000313" key="7">
    <source>
        <dbReference type="Proteomes" id="UP000823775"/>
    </source>
</evidence>
<dbReference type="SUPFAM" id="SSF51419">
    <property type="entry name" value="PLP-binding barrel"/>
    <property type="match status" value="1"/>
</dbReference>
<dbReference type="Gene3D" id="2.40.37.10">
    <property type="entry name" value="Lyase, Ornithine Decarboxylase, Chain A, domain 1"/>
    <property type="match status" value="1"/>
</dbReference>
<protein>
    <submittedName>
        <fullName evidence="6">Mitochondrial 2-oxoadipate and 2-oxoglutarate transporter</fullName>
    </submittedName>
</protein>
<keyword evidence="4" id="KW-0456">Lyase</keyword>
<dbReference type="PANTHER" id="PTHR11482:SF6">
    <property type="entry name" value="ORNITHINE DECARBOXYLASE 1-RELATED"/>
    <property type="match status" value="1"/>
</dbReference>
<dbReference type="Gene3D" id="3.20.20.10">
    <property type="entry name" value="Alanine racemase"/>
    <property type="match status" value="1"/>
</dbReference>
<evidence type="ECO:0000256" key="4">
    <source>
        <dbReference type="ARBA" id="ARBA00023239"/>
    </source>
</evidence>
<evidence type="ECO:0000256" key="2">
    <source>
        <dbReference type="ARBA" id="ARBA00008872"/>
    </source>
</evidence>
<organism evidence="6 7">
    <name type="scientific">Datura stramonium</name>
    <name type="common">Jimsonweed</name>
    <name type="synonym">Common thornapple</name>
    <dbReference type="NCBI Taxonomy" id="4076"/>
    <lineage>
        <taxon>Eukaryota</taxon>
        <taxon>Viridiplantae</taxon>
        <taxon>Streptophyta</taxon>
        <taxon>Embryophyta</taxon>
        <taxon>Tracheophyta</taxon>
        <taxon>Spermatophyta</taxon>
        <taxon>Magnoliopsida</taxon>
        <taxon>eudicotyledons</taxon>
        <taxon>Gunneridae</taxon>
        <taxon>Pentapetalae</taxon>
        <taxon>asterids</taxon>
        <taxon>lamiids</taxon>
        <taxon>Solanales</taxon>
        <taxon>Solanaceae</taxon>
        <taxon>Solanoideae</taxon>
        <taxon>Datureae</taxon>
        <taxon>Datura</taxon>
    </lineage>
</organism>
<comment type="similarity">
    <text evidence="2">Belongs to the Orn/Lys/Arg decarboxylase class-II family.</text>
</comment>
<gene>
    <name evidence="6" type="primary">ODC1_7</name>
    <name evidence="6" type="ORF">HAX54_039623</name>
</gene>
<dbReference type="InterPro" id="IPR022644">
    <property type="entry name" value="De-COase2_N"/>
</dbReference>
<dbReference type="InterPro" id="IPR022657">
    <property type="entry name" value="De-COase2_CS"/>
</dbReference>
<evidence type="ECO:0000256" key="1">
    <source>
        <dbReference type="ARBA" id="ARBA00001933"/>
    </source>
</evidence>
<comment type="caution">
    <text evidence="6">The sequence shown here is derived from an EMBL/GenBank/DDBJ whole genome shotgun (WGS) entry which is preliminary data.</text>
</comment>
<dbReference type="PANTHER" id="PTHR11482">
    <property type="entry name" value="ARGININE/DIAMINOPIMELATE/ORNITHINE DECARBOXYLASE"/>
    <property type="match status" value="1"/>
</dbReference>
<dbReference type="EMBL" id="JACEIK010000551">
    <property type="protein sequence ID" value="MCD7458921.1"/>
    <property type="molecule type" value="Genomic_DNA"/>
</dbReference>
<evidence type="ECO:0000259" key="5">
    <source>
        <dbReference type="Pfam" id="PF02784"/>
    </source>
</evidence>
<dbReference type="InterPro" id="IPR029066">
    <property type="entry name" value="PLP-binding_barrel"/>
</dbReference>
<name>A0ABS8SJ47_DATST</name>
<dbReference type="Proteomes" id="UP000823775">
    <property type="component" value="Unassembled WGS sequence"/>
</dbReference>
<evidence type="ECO:0000313" key="6">
    <source>
        <dbReference type="EMBL" id="MCD7458921.1"/>
    </source>
</evidence>
<accession>A0ABS8SJ47</accession>
<feature type="non-terminal residue" evidence="6">
    <location>
        <position position="1"/>
    </location>
</feature>
<comment type="cofactor">
    <cofactor evidence="1">
        <name>pyridoxal 5'-phosphate</name>
        <dbReference type="ChEBI" id="CHEBI:597326"/>
    </cofactor>
</comment>
<sequence>AVIVFGLNPAAILQSTIGGPPPAASAENVYTRKVVSLLRDAPQDFMCKPEPSFLSMLFAMGSNFDCASYVEIEYVLFLEVEPLLRTAQAARLTAYGVSFHIGNGDADSKAYLGAIVAAKGVFAAAARFGMSKMTVLNIGGGFTSDHQFTTASATVRSVLEQHFHDEQELTIIAELGHFFTKTVFALATTIIGKRGKGE</sequence>
<dbReference type="InterPro" id="IPR002433">
    <property type="entry name" value="Orn_de-COase"/>
</dbReference>
<reference evidence="6 7" key="1">
    <citation type="journal article" date="2021" name="BMC Genomics">
        <title>Datura genome reveals duplications of psychoactive alkaloid biosynthetic genes and high mutation rate following tissue culture.</title>
        <authorList>
            <person name="Rajewski A."/>
            <person name="Carter-House D."/>
            <person name="Stajich J."/>
            <person name="Litt A."/>
        </authorList>
    </citation>
    <scope>NUCLEOTIDE SEQUENCE [LARGE SCALE GENOMIC DNA]</scope>
    <source>
        <strain evidence="6">AR-01</strain>
    </source>
</reference>
<feature type="domain" description="Orn/DAP/Arg decarboxylase 2 N-terminal" evidence="5">
    <location>
        <begin position="80"/>
        <end position="180"/>
    </location>
</feature>